<dbReference type="Proteomes" id="UP001166286">
    <property type="component" value="Unassembled WGS sequence"/>
</dbReference>
<gene>
    <name evidence="2" type="ORF">JMJ35_005918</name>
</gene>
<comment type="caution">
    <text evidence="2">The sequence shown here is derived from an EMBL/GenBank/DDBJ whole genome shotgun (WGS) entry which is preliminary data.</text>
</comment>
<accession>A0AA39QY65</accession>
<proteinExistence type="predicted"/>
<evidence type="ECO:0000256" key="1">
    <source>
        <dbReference type="SAM" id="MobiDB-lite"/>
    </source>
</evidence>
<protein>
    <submittedName>
        <fullName evidence="2">Uncharacterized protein</fullName>
    </submittedName>
</protein>
<feature type="region of interest" description="Disordered" evidence="1">
    <location>
        <begin position="304"/>
        <end position="376"/>
    </location>
</feature>
<evidence type="ECO:0000313" key="2">
    <source>
        <dbReference type="EMBL" id="KAK0511345.1"/>
    </source>
</evidence>
<dbReference type="EMBL" id="JAFEKC020000013">
    <property type="protein sequence ID" value="KAK0511345.1"/>
    <property type="molecule type" value="Genomic_DNA"/>
</dbReference>
<feature type="compositionally biased region" description="Basic and acidic residues" evidence="1">
    <location>
        <begin position="328"/>
        <end position="337"/>
    </location>
</feature>
<name>A0AA39QY65_9LECA</name>
<feature type="compositionally biased region" description="Low complexity" evidence="1">
    <location>
        <begin position="465"/>
        <end position="486"/>
    </location>
</feature>
<feature type="compositionally biased region" description="Polar residues" evidence="1">
    <location>
        <begin position="440"/>
        <end position="456"/>
    </location>
</feature>
<feature type="compositionally biased region" description="Basic and acidic residues" evidence="1">
    <location>
        <begin position="306"/>
        <end position="318"/>
    </location>
</feature>
<organism evidence="2 3">
    <name type="scientific">Cladonia borealis</name>
    <dbReference type="NCBI Taxonomy" id="184061"/>
    <lineage>
        <taxon>Eukaryota</taxon>
        <taxon>Fungi</taxon>
        <taxon>Dikarya</taxon>
        <taxon>Ascomycota</taxon>
        <taxon>Pezizomycotina</taxon>
        <taxon>Lecanoromycetes</taxon>
        <taxon>OSLEUM clade</taxon>
        <taxon>Lecanoromycetidae</taxon>
        <taxon>Lecanorales</taxon>
        <taxon>Lecanorineae</taxon>
        <taxon>Cladoniaceae</taxon>
        <taxon>Cladonia</taxon>
    </lineage>
</organism>
<keyword evidence="3" id="KW-1185">Reference proteome</keyword>
<dbReference type="AlphaFoldDB" id="A0AA39QY65"/>
<evidence type="ECO:0000313" key="3">
    <source>
        <dbReference type="Proteomes" id="UP001166286"/>
    </source>
</evidence>
<feature type="region of interest" description="Disordered" evidence="1">
    <location>
        <begin position="389"/>
        <end position="486"/>
    </location>
</feature>
<sequence length="567" mass="63263">MRAACILRVQEPDHSAPDFGHYYLSSLHYFDIVVPWLSVYNTILDEYRKSEFTSILGTPTNNHRIGKTSPAPTFRIGFSHLLLHSSNYDHVNHFRPEDLQSLVNITIEYTPHQSCFIREGTSTFKNSTRRPPISCRRYHEQTKLATKNEQARLHNEAAVIESAKPEVLQAQINLEAREDAAEKVEKANSRRSNGLRQRELTQKLTLNSAIALNETVNNNLAVVKQELDEDKQVNAVILEKHRNEAVEGLNDEITALSTTLEKQAPEASGISKERKAVEKDLESILTTTKRQLVGISTKVSSGLEEVSSKIDNVTKRREEEEEEEEEEEAKKEEDEKKEKRKNLAKRGLEPASPEEPISKRRRHARQSSVGSAEMLTSVGRLEPLPANILDTVRSPRGQGRVTMVTKLWRADDSSPTRRRPAQTSGTARTPSGGHGLLRSSVGTQSALHSQPSSSIDPATATGERSSQSAMIPSSQSGPSGTDLADVSEVSEEEALELVLMPKKLIDQWMTQVKLVAPGFLTIYKYHGDARRHEPIVGEKAIQGRLNTRCLMNVSSSEDRDFTKGSRG</sequence>
<reference evidence="2" key="1">
    <citation type="submission" date="2023-03" db="EMBL/GenBank/DDBJ databases">
        <title>Complete genome of Cladonia borealis.</title>
        <authorList>
            <person name="Park H."/>
        </authorList>
    </citation>
    <scope>NUCLEOTIDE SEQUENCE</scope>
    <source>
        <strain evidence="2">ANT050790</strain>
    </source>
</reference>